<proteinExistence type="predicted"/>
<accession>A0A7N0UN45</accession>
<dbReference type="Proteomes" id="UP000594263">
    <property type="component" value="Unplaced"/>
</dbReference>
<dbReference type="Gramene" id="Kaladp0076s0210.1.v1.1">
    <property type="protein sequence ID" value="Kaladp0076s0210.1.v1.1.CDS.1"/>
    <property type="gene ID" value="Kaladp0076s0210.v1.1"/>
</dbReference>
<keyword evidence="2" id="KW-1185">Reference proteome</keyword>
<dbReference type="AlphaFoldDB" id="A0A7N0UN45"/>
<name>A0A7N0UN45_KALFE</name>
<protein>
    <submittedName>
        <fullName evidence="1">Uncharacterized protein</fullName>
    </submittedName>
</protein>
<organism evidence="1 2">
    <name type="scientific">Kalanchoe fedtschenkoi</name>
    <name type="common">Lavender scallops</name>
    <name type="synonym">South American air plant</name>
    <dbReference type="NCBI Taxonomy" id="63787"/>
    <lineage>
        <taxon>Eukaryota</taxon>
        <taxon>Viridiplantae</taxon>
        <taxon>Streptophyta</taxon>
        <taxon>Embryophyta</taxon>
        <taxon>Tracheophyta</taxon>
        <taxon>Spermatophyta</taxon>
        <taxon>Magnoliopsida</taxon>
        <taxon>eudicotyledons</taxon>
        <taxon>Gunneridae</taxon>
        <taxon>Pentapetalae</taxon>
        <taxon>Saxifragales</taxon>
        <taxon>Crassulaceae</taxon>
        <taxon>Kalanchoe</taxon>
    </lineage>
</organism>
<sequence length="80" mass="9028">MRDGRKLSNWKKGKGAPFFLCRSLLFSFWGLRKVFDKEYGGRVGSYYFNTGNLFYCKARPSGGYLAKPGKTTGGRLSNCI</sequence>
<dbReference type="EnsemblPlants" id="Kaladp0076s0210.1.v1.1">
    <property type="protein sequence ID" value="Kaladp0076s0210.1.v1.1.CDS.1"/>
    <property type="gene ID" value="Kaladp0076s0210.v1.1"/>
</dbReference>
<reference evidence="1" key="1">
    <citation type="submission" date="2021-01" db="UniProtKB">
        <authorList>
            <consortium name="EnsemblPlants"/>
        </authorList>
    </citation>
    <scope>IDENTIFICATION</scope>
</reference>
<evidence type="ECO:0000313" key="1">
    <source>
        <dbReference type="EnsemblPlants" id="Kaladp0076s0210.1.v1.1.CDS.1"/>
    </source>
</evidence>
<evidence type="ECO:0000313" key="2">
    <source>
        <dbReference type="Proteomes" id="UP000594263"/>
    </source>
</evidence>